<feature type="domain" description="Nucleotidyl transferase" evidence="3">
    <location>
        <begin position="23"/>
        <end position="178"/>
    </location>
</feature>
<dbReference type="GO" id="GO:0016779">
    <property type="term" value="F:nucleotidyltransferase activity"/>
    <property type="evidence" value="ECO:0007669"/>
    <property type="project" value="UniProtKB-KW"/>
</dbReference>
<dbReference type="InterPro" id="IPR029044">
    <property type="entry name" value="Nucleotide-diphossugar_trans"/>
</dbReference>
<dbReference type="Pfam" id="PF00483">
    <property type="entry name" value="NTP_transferase"/>
    <property type="match status" value="2"/>
</dbReference>
<accession>A0A7X0DEM4</accession>
<gene>
    <name evidence="4" type="ORF">HNQ75_004122</name>
</gene>
<dbReference type="PANTHER" id="PTHR43584:SF8">
    <property type="entry name" value="N-ACETYLMURAMATE ALPHA-1-PHOSPHATE URIDYLYLTRANSFERASE"/>
    <property type="match status" value="1"/>
</dbReference>
<dbReference type="AlphaFoldDB" id="A0A7X0DEM4"/>
<dbReference type="Gene3D" id="3.90.550.10">
    <property type="entry name" value="Spore Coat Polysaccharide Biosynthesis Protein SpsA, Chain A"/>
    <property type="match status" value="2"/>
</dbReference>
<dbReference type="CDD" id="cd04183">
    <property type="entry name" value="GT2_BcE_like"/>
    <property type="match status" value="2"/>
</dbReference>
<evidence type="ECO:0000313" key="4">
    <source>
        <dbReference type="EMBL" id="MBB6182133.1"/>
    </source>
</evidence>
<dbReference type="Proteomes" id="UP000535501">
    <property type="component" value="Unassembled WGS sequence"/>
</dbReference>
<reference evidence="4 5" key="1">
    <citation type="submission" date="2020-08" db="EMBL/GenBank/DDBJ databases">
        <title>Genomic Encyclopedia of Type Strains, Phase IV (KMG-IV): sequencing the most valuable type-strain genomes for metagenomic binning, comparative biology and taxonomic classification.</title>
        <authorList>
            <person name="Goeker M."/>
        </authorList>
    </citation>
    <scope>NUCLEOTIDE SEQUENCE [LARGE SCALE GENOMIC DNA]</scope>
    <source>
        <strain evidence="4 5">DSM 102134</strain>
    </source>
</reference>
<dbReference type="SUPFAM" id="SSF53448">
    <property type="entry name" value="Nucleotide-diphospho-sugar transferases"/>
    <property type="match status" value="2"/>
</dbReference>
<sequence length="497" mass="55336">MRYLIPIASKDDLFPKEEYHFPKPLIEVDGIPMIALVVGSIRRRDPSARFIFVVLRQDVLDYSLDSILRLMGGEDCVVVELTSPTMGAVCSALMAIDHIDDDQPLVICNGDQVIDANMGAIADSFRHSEAEAGVVTFPSVHPRWSYIREDADGRVVETAEKRVLSRKAIAGYYYFHKGSSFVRWAQDCLLKSDPVGGKYYLSSVLNEVILSGGRIMQFEIPAESYVSFYSPKRIELYQAENQGRLAALSQPGPSVQVVIPMAGLGSRFSQAGYAKPKPFIDVDGVTMIERVMDNLRVDGGRFILIARRDHLEAEPAVVENLMRRGDISFSPIDFVTEGAACTVLTARSHLDLEAPLMIANCDQIVDFDCSAFIKDAMDRALDGSILCFRDPDRDPKWSFARINDNGRVDEVREKVAISDLATVGIYYFRRTGDFIDAALDMITANDRSNNEFYVCPVYNYLCRRGSQIGVYEIGSQAMHGIGTPADLNDYLDLLKIA</sequence>
<dbReference type="EMBL" id="JACHEJ010000020">
    <property type="protein sequence ID" value="MBB6182133.1"/>
    <property type="molecule type" value="Genomic_DNA"/>
</dbReference>
<evidence type="ECO:0000259" key="3">
    <source>
        <dbReference type="Pfam" id="PF00483"/>
    </source>
</evidence>
<evidence type="ECO:0000256" key="1">
    <source>
        <dbReference type="ARBA" id="ARBA00022679"/>
    </source>
</evidence>
<keyword evidence="1" id="KW-0808">Transferase</keyword>
<evidence type="ECO:0000313" key="5">
    <source>
        <dbReference type="Proteomes" id="UP000535501"/>
    </source>
</evidence>
<name>A0A7X0DEM4_9HYPH</name>
<dbReference type="RefSeq" id="WP_077549247.1">
    <property type="nucleotide sequence ID" value="NZ_JACHEJ010000020.1"/>
</dbReference>
<protein>
    <submittedName>
        <fullName evidence="4">NDP-sugar pyrophosphorylase family protein</fullName>
    </submittedName>
</protein>
<organism evidence="4 5">
    <name type="scientific">Pseudorhizobium flavum</name>
    <dbReference type="NCBI Taxonomy" id="1335061"/>
    <lineage>
        <taxon>Bacteria</taxon>
        <taxon>Pseudomonadati</taxon>
        <taxon>Pseudomonadota</taxon>
        <taxon>Alphaproteobacteria</taxon>
        <taxon>Hyphomicrobiales</taxon>
        <taxon>Rhizobiaceae</taxon>
        <taxon>Rhizobium/Agrobacterium group</taxon>
        <taxon>Pseudorhizobium</taxon>
    </lineage>
</organism>
<dbReference type="InterPro" id="IPR005835">
    <property type="entry name" value="NTP_transferase_dom"/>
</dbReference>
<keyword evidence="5" id="KW-1185">Reference proteome</keyword>
<comment type="caution">
    <text evidence="4">The sequence shown here is derived from an EMBL/GenBank/DDBJ whole genome shotgun (WGS) entry which is preliminary data.</text>
</comment>
<keyword evidence="2" id="KW-0548">Nucleotidyltransferase</keyword>
<dbReference type="InterPro" id="IPR050065">
    <property type="entry name" value="GlmU-like"/>
</dbReference>
<proteinExistence type="predicted"/>
<feature type="domain" description="Nucleotidyl transferase" evidence="3">
    <location>
        <begin position="259"/>
        <end position="431"/>
    </location>
</feature>
<evidence type="ECO:0000256" key="2">
    <source>
        <dbReference type="ARBA" id="ARBA00022695"/>
    </source>
</evidence>
<dbReference type="PANTHER" id="PTHR43584">
    <property type="entry name" value="NUCLEOTIDYL TRANSFERASE"/>
    <property type="match status" value="1"/>
</dbReference>